<name>A0A7G5XIJ3_9BACT</name>
<feature type="domain" description="FAD-binding PCMH-type" evidence="5">
    <location>
        <begin position="45"/>
        <end position="224"/>
    </location>
</feature>
<dbReference type="Pfam" id="PF02913">
    <property type="entry name" value="FAD-oxidase_C"/>
    <property type="match status" value="1"/>
</dbReference>
<dbReference type="SUPFAM" id="SSF56176">
    <property type="entry name" value="FAD-binding/transporter-associated domain-like"/>
    <property type="match status" value="1"/>
</dbReference>
<organism evidence="6 7">
    <name type="scientific">Lacibacter sediminis</name>
    <dbReference type="NCBI Taxonomy" id="2760713"/>
    <lineage>
        <taxon>Bacteria</taxon>
        <taxon>Pseudomonadati</taxon>
        <taxon>Bacteroidota</taxon>
        <taxon>Chitinophagia</taxon>
        <taxon>Chitinophagales</taxon>
        <taxon>Chitinophagaceae</taxon>
        <taxon>Lacibacter</taxon>
    </lineage>
</organism>
<dbReference type="InterPro" id="IPR036318">
    <property type="entry name" value="FAD-bd_PCMH-like_sf"/>
</dbReference>
<dbReference type="AlphaFoldDB" id="A0A7G5XIJ3"/>
<dbReference type="Proteomes" id="UP000515344">
    <property type="component" value="Chromosome"/>
</dbReference>
<dbReference type="Gene3D" id="3.30.70.2740">
    <property type="match status" value="1"/>
</dbReference>
<evidence type="ECO:0000256" key="3">
    <source>
        <dbReference type="ARBA" id="ARBA00022827"/>
    </source>
</evidence>
<dbReference type="FunFam" id="1.10.45.10:FF:000001">
    <property type="entry name" value="D-lactate dehydrogenase mitochondrial"/>
    <property type="match status" value="1"/>
</dbReference>
<dbReference type="PROSITE" id="PS51387">
    <property type="entry name" value="FAD_PCMH"/>
    <property type="match status" value="1"/>
</dbReference>
<keyword evidence="2" id="KW-0285">Flavoprotein</keyword>
<sequence length="473" mass="51950">MIAVDKYAKVDLEIVQQLKAIVGEQYVFVDEESLSNYAHDETENLHFPPEVVVKPRTTEEISRIMKLCNEATIPVTPRGAGTGLAGAALADKGGVLLSTERLNSILKIDERNNQVITEPGVITEVLMDEVKKVGLFYPPDPSSRGSCFIGGNISANSGGPKAVKYGVVRDYVLNLEVVLPSGEVIWTGANVLKNSTGYNLTHLIVGSEGTLGIVTKIVLRLIPLPKYDLLMLVPFRNLEQAGEAVSEIFRAGFVPSGLELVEIDALQIVSKMVDSSAVPLTEDTEAHLIIEVDGNDVDVLMKEMEAISELLTKYDIGELYFADDAQQKAELWKLRRRVAEAVKIVGYTIEEDTVVPRAELPALIRGVKALGKQYDFNVVCYGHAGDGNLHIRIHKEGTPNSYGDAEMNKCLRAMFELVYKLGGTISGEHGVGLIQKGYMNIVMKEANLRLMREIKRAFDPNNILNPGKIFDLQ</sequence>
<dbReference type="InterPro" id="IPR016166">
    <property type="entry name" value="FAD-bd_PCMH"/>
</dbReference>
<dbReference type="InterPro" id="IPR016164">
    <property type="entry name" value="FAD-linked_Oxase-like_C"/>
</dbReference>
<dbReference type="KEGG" id="lacs:H4075_03580"/>
<dbReference type="InterPro" id="IPR006094">
    <property type="entry name" value="Oxid_FAD_bind_N"/>
</dbReference>
<dbReference type="GO" id="GO:0016491">
    <property type="term" value="F:oxidoreductase activity"/>
    <property type="evidence" value="ECO:0007669"/>
    <property type="project" value="UniProtKB-KW"/>
</dbReference>
<dbReference type="Gene3D" id="3.30.465.10">
    <property type="match status" value="1"/>
</dbReference>
<dbReference type="PANTHER" id="PTHR42934">
    <property type="entry name" value="GLYCOLATE OXIDASE SUBUNIT GLCD"/>
    <property type="match status" value="1"/>
</dbReference>
<keyword evidence="4" id="KW-0560">Oxidoreductase</keyword>
<dbReference type="RefSeq" id="WP_182804222.1">
    <property type="nucleotide sequence ID" value="NZ_CP060007.1"/>
</dbReference>
<dbReference type="SUPFAM" id="SSF55103">
    <property type="entry name" value="FAD-linked oxidases, C-terminal domain"/>
    <property type="match status" value="1"/>
</dbReference>
<dbReference type="Gene3D" id="1.10.45.10">
    <property type="entry name" value="Vanillyl-alcohol Oxidase, Chain A, domain 4"/>
    <property type="match status" value="1"/>
</dbReference>
<comment type="cofactor">
    <cofactor evidence="1">
        <name>FAD</name>
        <dbReference type="ChEBI" id="CHEBI:57692"/>
    </cofactor>
</comment>
<dbReference type="InterPro" id="IPR016171">
    <property type="entry name" value="Vanillyl_alc_oxidase_C-sub2"/>
</dbReference>
<gene>
    <name evidence="6" type="ORF">H4075_03580</name>
</gene>
<dbReference type="InterPro" id="IPR004113">
    <property type="entry name" value="FAD-bd_oxidored_4_C"/>
</dbReference>
<evidence type="ECO:0000256" key="1">
    <source>
        <dbReference type="ARBA" id="ARBA00001974"/>
    </source>
</evidence>
<reference evidence="7" key="1">
    <citation type="submission" date="2020-08" db="EMBL/GenBank/DDBJ databases">
        <title>Lacibacter sp. S13-6-6 genome sequencing.</title>
        <authorList>
            <person name="Jin L."/>
        </authorList>
    </citation>
    <scope>NUCLEOTIDE SEQUENCE [LARGE SCALE GENOMIC DNA]</scope>
    <source>
        <strain evidence="7">S13-6-6</strain>
    </source>
</reference>
<dbReference type="InterPro" id="IPR016169">
    <property type="entry name" value="FAD-bd_PCMH_sub2"/>
</dbReference>
<dbReference type="Gene3D" id="3.30.70.2190">
    <property type="match status" value="1"/>
</dbReference>
<evidence type="ECO:0000256" key="4">
    <source>
        <dbReference type="ARBA" id="ARBA00023002"/>
    </source>
</evidence>
<evidence type="ECO:0000313" key="6">
    <source>
        <dbReference type="EMBL" id="QNA45296.1"/>
    </source>
</evidence>
<dbReference type="InterPro" id="IPR016167">
    <property type="entry name" value="FAD-bd_PCMH_sub1"/>
</dbReference>
<keyword evidence="3" id="KW-0274">FAD</keyword>
<dbReference type="EMBL" id="CP060007">
    <property type="protein sequence ID" value="QNA45296.1"/>
    <property type="molecule type" value="Genomic_DNA"/>
</dbReference>
<evidence type="ECO:0000259" key="5">
    <source>
        <dbReference type="PROSITE" id="PS51387"/>
    </source>
</evidence>
<dbReference type="Pfam" id="PF01565">
    <property type="entry name" value="FAD_binding_4"/>
    <property type="match status" value="1"/>
</dbReference>
<keyword evidence="7" id="KW-1185">Reference proteome</keyword>
<dbReference type="PANTHER" id="PTHR42934:SF2">
    <property type="entry name" value="GLYCOLATE OXIDASE SUBUNIT GLCD"/>
    <property type="match status" value="1"/>
</dbReference>
<evidence type="ECO:0000256" key="2">
    <source>
        <dbReference type="ARBA" id="ARBA00022630"/>
    </source>
</evidence>
<protein>
    <submittedName>
        <fullName evidence="6">FAD-binding protein</fullName>
    </submittedName>
</protein>
<dbReference type="Gene3D" id="3.30.43.10">
    <property type="entry name" value="Uridine Diphospho-n-acetylenolpyruvylglucosamine Reductase, domain 2"/>
    <property type="match status" value="1"/>
</dbReference>
<dbReference type="InterPro" id="IPR051914">
    <property type="entry name" value="FAD-linked_OxidoTrans_Type4"/>
</dbReference>
<accession>A0A7G5XIJ3</accession>
<proteinExistence type="predicted"/>
<evidence type="ECO:0000313" key="7">
    <source>
        <dbReference type="Proteomes" id="UP000515344"/>
    </source>
</evidence>
<dbReference type="GO" id="GO:0071949">
    <property type="term" value="F:FAD binding"/>
    <property type="evidence" value="ECO:0007669"/>
    <property type="project" value="InterPro"/>
</dbReference>